<dbReference type="AlphaFoldDB" id="A0A495JJJ4"/>
<dbReference type="Pfam" id="PF19289">
    <property type="entry name" value="PmbA_TldD_3rd"/>
    <property type="match status" value="1"/>
</dbReference>
<dbReference type="InterPro" id="IPR045569">
    <property type="entry name" value="Metalloprtase-TldD/E_C"/>
</dbReference>
<evidence type="ECO:0000259" key="3">
    <source>
        <dbReference type="Pfam" id="PF19289"/>
    </source>
</evidence>
<evidence type="ECO:0000259" key="2">
    <source>
        <dbReference type="Pfam" id="PF01523"/>
    </source>
</evidence>
<gene>
    <name evidence="4" type="ORF">BDK92_2820</name>
</gene>
<dbReference type="PANTHER" id="PTHR43666">
    <property type="entry name" value="TLDD PROTEIN"/>
    <property type="match status" value="1"/>
</dbReference>
<accession>A0A495JJJ4</accession>
<dbReference type="GO" id="GO:0008237">
    <property type="term" value="F:metallopeptidase activity"/>
    <property type="evidence" value="ECO:0007669"/>
    <property type="project" value="InterPro"/>
</dbReference>
<dbReference type="RefSeq" id="WP_121157110.1">
    <property type="nucleotide sequence ID" value="NZ_RBKT01000001.1"/>
</dbReference>
<evidence type="ECO:0000256" key="1">
    <source>
        <dbReference type="ARBA" id="ARBA00005836"/>
    </source>
</evidence>
<dbReference type="Pfam" id="PF01523">
    <property type="entry name" value="PmbA_TldD_1st"/>
    <property type="match status" value="1"/>
</dbReference>
<organism evidence="4 5">
    <name type="scientific">Micromonospora pisi</name>
    <dbReference type="NCBI Taxonomy" id="589240"/>
    <lineage>
        <taxon>Bacteria</taxon>
        <taxon>Bacillati</taxon>
        <taxon>Actinomycetota</taxon>
        <taxon>Actinomycetes</taxon>
        <taxon>Micromonosporales</taxon>
        <taxon>Micromonosporaceae</taxon>
        <taxon>Micromonospora</taxon>
    </lineage>
</organism>
<dbReference type="InterPro" id="IPR036059">
    <property type="entry name" value="TldD/PmbA_sf"/>
</dbReference>
<dbReference type="PANTHER" id="PTHR43666:SF1">
    <property type="entry name" value="CONSERVED PROTEIN"/>
    <property type="match status" value="1"/>
</dbReference>
<dbReference type="Proteomes" id="UP000277671">
    <property type="component" value="Unassembled WGS sequence"/>
</dbReference>
<dbReference type="Gene3D" id="3.30.2290.10">
    <property type="entry name" value="PmbA/TldD superfamily"/>
    <property type="match status" value="1"/>
</dbReference>
<evidence type="ECO:0000313" key="5">
    <source>
        <dbReference type="Proteomes" id="UP000277671"/>
    </source>
</evidence>
<dbReference type="InterPro" id="IPR002510">
    <property type="entry name" value="Metalloprtase-TldD/E_N"/>
</dbReference>
<feature type="domain" description="Metalloprotease TldD/E N-terminal" evidence="2">
    <location>
        <begin position="25"/>
        <end position="89"/>
    </location>
</feature>
<reference evidence="4 5" key="1">
    <citation type="submission" date="2018-10" db="EMBL/GenBank/DDBJ databases">
        <title>Sequencing the genomes of 1000 actinobacteria strains.</title>
        <authorList>
            <person name="Klenk H.-P."/>
        </authorList>
    </citation>
    <scope>NUCLEOTIDE SEQUENCE [LARGE SCALE GENOMIC DNA]</scope>
    <source>
        <strain evidence="4 5">DSM 45175</strain>
    </source>
</reference>
<feature type="domain" description="Metalloprotease TldD/E C-terminal" evidence="3">
    <location>
        <begin position="218"/>
        <end position="421"/>
    </location>
</feature>
<sequence length="462" mass="47933">MSRELDLAGRVVELVREIAGPDAEAEASATHTAHSLTRFANSAIHQNVAEDTTGLRLRLHVDGRTAAGSSTVVTDDGLRGLVERTVAAARLCPPDPAWPGLAPATAPDGTGNYDEATAQATPDERADRVRAFVEAAGGLETAGYCRTVSWAGGFANSAGQSVTGRSAEAAMDGIARAGGVDGVARRNTGRLSDLDGTVLGARAAVKARAGAAPVELAPGRYEVVLEPTAVVDILQNFALFGFNGKAYNERRSFAELGSTQFDPTISLVDDTLGTLGLPYDAEGTPKRRVALVENGVTRTVTHDRRTAAEAGVSSTGHALHGGASWGAVPTNLCLLPAGDTGDGSGPTEVSGPIVDSDTAALVAGVERGLLVTDFWYTRVLDPKSLVITGLTRNGVWLIENGEITTAVQNFRFTQSYPQALAPGAVLGLGRHASLLPDSWDASWWSAPALRLASWNFTGGASG</sequence>
<dbReference type="EMBL" id="RBKT01000001">
    <property type="protein sequence ID" value="RKR88492.1"/>
    <property type="molecule type" value="Genomic_DNA"/>
</dbReference>
<proteinExistence type="inferred from homology"/>
<keyword evidence="5" id="KW-1185">Reference proteome</keyword>
<comment type="caution">
    <text evidence="4">The sequence shown here is derived from an EMBL/GenBank/DDBJ whole genome shotgun (WGS) entry which is preliminary data.</text>
</comment>
<name>A0A495JJJ4_9ACTN</name>
<comment type="similarity">
    <text evidence="1">Belongs to the peptidase U62 family.</text>
</comment>
<protein>
    <submittedName>
        <fullName evidence="4">Putative Zn-dependent protease</fullName>
    </submittedName>
</protein>
<keyword evidence="4" id="KW-0645">Protease</keyword>
<evidence type="ECO:0000313" key="4">
    <source>
        <dbReference type="EMBL" id="RKR88492.1"/>
    </source>
</evidence>
<dbReference type="InterPro" id="IPR035068">
    <property type="entry name" value="TldD/PmbA_N"/>
</dbReference>
<dbReference type="GO" id="GO:0006508">
    <property type="term" value="P:proteolysis"/>
    <property type="evidence" value="ECO:0007669"/>
    <property type="project" value="UniProtKB-KW"/>
</dbReference>
<keyword evidence="4" id="KW-0378">Hydrolase</keyword>
<dbReference type="SUPFAM" id="SSF111283">
    <property type="entry name" value="Putative modulator of DNA gyrase, PmbA/TldD"/>
    <property type="match status" value="1"/>
</dbReference>
<dbReference type="OrthoDB" id="9763230at2"/>